<dbReference type="SUPFAM" id="SSF53955">
    <property type="entry name" value="Lysozyme-like"/>
    <property type="match status" value="1"/>
</dbReference>
<comment type="similarity">
    <text evidence="1 8">Belongs to the Arg-specific ADP-ribosyltransferase family.</text>
</comment>
<dbReference type="Proteomes" id="UP000682733">
    <property type="component" value="Unassembled WGS sequence"/>
</dbReference>
<dbReference type="PANTHER" id="PTHR22595:SF79">
    <property type="entry name" value="CHITINASE 12"/>
    <property type="match status" value="1"/>
</dbReference>
<dbReference type="GO" id="GO:0004568">
    <property type="term" value="F:chitinase activity"/>
    <property type="evidence" value="ECO:0007669"/>
    <property type="project" value="InterPro"/>
</dbReference>
<dbReference type="GO" id="GO:0016779">
    <property type="term" value="F:nucleotidyltransferase activity"/>
    <property type="evidence" value="ECO:0007669"/>
    <property type="project" value="UniProtKB-KW"/>
</dbReference>
<dbReference type="GO" id="GO:0106274">
    <property type="term" value="F:NAD+-protein-arginine ADP-ribosyltransferase activity"/>
    <property type="evidence" value="ECO:0007669"/>
    <property type="project" value="UniProtKB-EC"/>
</dbReference>
<evidence type="ECO:0000313" key="10">
    <source>
        <dbReference type="EMBL" id="CAF1189263.1"/>
    </source>
</evidence>
<dbReference type="InterPro" id="IPR000726">
    <property type="entry name" value="Glyco_hydro_19_cat"/>
</dbReference>
<dbReference type="PANTHER" id="PTHR22595">
    <property type="entry name" value="CHITINASE-RELATED"/>
    <property type="match status" value="1"/>
</dbReference>
<dbReference type="Pfam" id="PF00182">
    <property type="entry name" value="Glyco_hydro_19"/>
    <property type="match status" value="1"/>
</dbReference>
<protein>
    <recommendedName>
        <fullName evidence="8">NAD(P)(+)--arginine ADP-ribosyltransferase</fullName>
        <ecNumber evidence="8">2.4.2.31</ecNumber>
    </recommendedName>
    <alternativeName>
        <fullName evidence="8">Mono(ADP-ribosyl)transferase</fullName>
    </alternativeName>
</protein>
<dbReference type="InterPro" id="IPR023346">
    <property type="entry name" value="Lysozyme-like_dom_sf"/>
</dbReference>
<evidence type="ECO:0000256" key="5">
    <source>
        <dbReference type="ARBA" id="ARBA00022821"/>
    </source>
</evidence>
<dbReference type="Gene3D" id="3.90.176.10">
    <property type="entry name" value="Toxin ADP-ribosyltransferase, Chain A, domain 1"/>
    <property type="match status" value="1"/>
</dbReference>
<evidence type="ECO:0000256" key="7">
    <source>
        <dbReference type="ARBA" id="ARBA00047597"/>
    </source>
</evidence>
<dbReference type="Proteomes" id="UP000677228">
    <property type="component" value="Unassembled WGS sequence"/>
</dbReference>
<dbReference type="InterPro" id="IPR000768">
    <property type="entry name" value="ART"/>
</dbReference>
<gene>
    <name evidence="10" type="ORF">OVA965_LOCUS23454</name>
    <name evidence="11" type="ORF">TMI583_LOCUS24173</name>
</gene>
<dbReference type="AlphaFoldDB" id="A0A8S2NGQ4"/>
<name>A0A8S2NGQ4_9BILA</name>
<feature type="domain" description="Glycoside hydrolase family 19 catalytic" evidence="9">
    <location>
        <begin position="366"/>
        <end position="467"/>
    </location>
</feature>
<dbReference type="InterPro" id="IPR036770">
    <property type="entry name" value="Ankyrin_rpt-contain_sf"/>
</dbReference>
<dbReference type="SUPFAM" id="SSF56399">
    <property type="entry name" value="ADP-ribosylation"/>
    <property type="match status" value="1"/>
</dbReference>
<organism evidence="11 12">
    <name type="scientific">Didymodactylos carnosus</name>
    <dbReference type="NCBI Taxonomy" id="1234261"/>
    <lineage>
        <taxon>Eukaryota</taxon>
        <taxon>Metazoa</taxon>
        <taxon>Spiralia</taxon>
        <taxon>Gnathifera</taxon>
        <taxon>Rotifera</taxon>
        <taxon>Eurotatoria</taxon>
        <taxon>Bdelloidea</taxon>
        <taxon>Philodinida</taxon>
        <taxon>Philodinidae</taxon>
        <taxon>Didymodactylos</taxon>
    </lineage>
</organism>
<dbReference type="CDD" id="cd00325">
    <property type="entry name" value="chitinase_GH19"/>
    <property type="match status" value="1"/>
</dbReference>
<comment type="catalytic activity">
    <reaction evidence="7 8">
        <text>L-arginyl-[protein] + NAD(+) = N(omega)-(ADP-D-ribosyl)-L-arginyl-[protein] + nicotinamide + H(+)</text>
        <dbReference type="Rhea" id="RHEA:19149"/>
        <dbReference type="Rhea" id="RHEA-COMP:10532"/>
        <dbReference type="Rhea" id="RHEA-COMP:15087"/>
        <dbReference type="ChEBI" id="CHEBI:15378"/>
        <dbReference type="ChEBI" id="CHEBI:17154"/>
        <dbReference type="ChEBI" id="CHEBI:29965"/>
        <dbReference type="ChEBI" id="CHEBI:57540"/>
        <dbReference type="ChEBI" id="CHEBI:142554"/>
        <dbReference type="EC" id="2.4.2.31"/>
    </reaction>
</comment>
<evidence type="ECO:0000256" key="4">
    <source>
        <dbReference type="ARBA" id="ARBA00022695"/>
    </source>
</evidence>
<evidence type="ECO:0000313" key="11">
    <source>
        <dbReference type="EMBL" id="CAF4000296.1"/>
    </source>
</evidence>
<dbReference type="GO" id="GO:0006032">
    <property type="term" value="P:chitin catabolic process"/>
    <property type="evidence" value="ECO:0007669"/>
    <property type="project" value="InterPro"/>
</dbReference>
<keyword evidence="3 8" id="KW-0808">Transferase</keyword>
<evidence type="ECO:0000256" key="8">
    <source>
        <dbReference type="RuleBase" id="RU361228"/>
    </source>
</evidence>
<keyword evidence="6" id="KW-1015">Disulfide bond</keyword>
<dbReference type="SUPFAM" id="SSF48403">
    <property type="entry name" value="Ankyrin repeat"/>
    <property type="match status" value="1"/>
</dbReference>
<dbReference type="Pfam" id="PF01129">
    <property type="entry name" value="ART"/>
    <property type="match status" value="1"/>
</dbReference>
<keyword evidence="8" id="KW-0521">NADP</keyword>
<evidence type="ECO:0000256" key="3">
    <source>
        <dbReference type="ARBA" id="ARBA00022679"/>
    </source>
</evidence>
<dbReference type="EMBL" id="CAJOBA010035204">
    <property type="protein sequence ID" value="CAF4000296.1"/>
    <property type="molecule type" value="Genomic_DNA"/>
</dbReference>
<keyword evidence="2 8" id="KW-0328">Glycosyltransferase</keyword>
<comment type="caution">
    <text evidence="11">The sequence shown here is derived from an EMBL/GenBank/DDBJ whole genome shotgun (WGS) entry which is preliminary data.</text>
</comment>
<keyword evidence="5" id="KW-0611">Plant defense</keyword>
<dbReference type="EMBL" id="CAJNOK010013675">
    <property type="protein sequence ID" value="CAF1189263.1"/>
    <property type="molecule type" value="Genomic_DNA"/>
</dbReference>
<dbReference type="GO" id="GO:0006952">
    <property type="term" value="P:defense response"/>
    <property type="evidence" value="ECO:0007669"/>
    <property type="project" value="UniProtKB-KW"/>
</dbReference>
<sequence length="525" mass="61459">MGHNKIVKLLLEYGASRSIKNKDDLTPFEVACTQETKTIFEQIVGKSDRKDAIKWVLVSPGIAKKRDQFRKNTDFLKRFDHCSTRHLIVEIIEYYLKGYLVEKEGFSMNHLKSIEDSFNQAIQKQNIIYYFIQAYTASSTRFSEILNEHLARYIIDYFDDFDPKKDNHGLVNCLVNIVTLLIHHPDFDRYGFIGTTYRGILMTENEFCPYAVGGKIMNLTFLSTSKRLEMAEIFSGKGELLKSLKHSNNTCIQQQPTLIRYTIKNHHTALDIENISKIPDEKEVLIPPFALFKVIYVERNNASCYNEIHLEECDESICKTLRTHLYGLFSRKTFDYIFNELDKNTSDRRWNAFLIVNEKMKWKPINKEDVATFFAHVHRQKTGLKFLALKCDETRTCNYTQKHPWCNDYVQPMVGRQYYGRGWIQLWSHCNYYNASQALSIDLLSNPDLVSQNEVIASQVAMWYWKAYGMREYAAKGQFNETTKLLTPNECPKVNRIDQYTRVQTYLRVRQCYGLQTSIGDSLYC</sequence>
<dbReference type="Gene3D" id="1.25.40.20">
    <property type="entry name" value="Ankyrin repeat-containing domain"/>
    <property type="match status" value="1"/>
</dbReference>
<dbReference type="Gene3D" id="1.10.530.10">
    <property type="match status" value="1"/>
</dbReference>
<dbReference type="EC" id="2.4.2.31" evidence="8"/>
<dbReference type="Gene3D" id="3.30.20.10">
    <property type="entry name" value="Endochitinase, domain 2"/>
    <property type="match status" value="1"/>
</dbReference>
<accession>A0A8S2NGQ4</accession>
<evidence type="ECO:0000259" key="9">
    <source>
        <dbReference type="Pfam" id="PF00182"/>
    </source>
</evidence>
<evidence type="ECO:0000256" key="2">
    <source>
        <dbReference type="ARBA" id="ARBA00022676"/>
    </source>
</evidence>
<keyword evidence="8" id="KW-0520">NAD</keyword>
<reference evidence="11" key="1">
    <citation type="submission" date="2021-02" db="EMBL/GenBank/DDBJ databases">
        <authorList>
            <person name="Nowell W R."/>
        </authorList>
    </citation>
    <scope>NUCLEOTIDE SEQUENCE</scope>
</reference>
<proteinExistence type="inferred from homology"/>
<evidence type="ECO:0000313" key="12">
    <source>
        <dbReference type="Proteomes" id="UP000682733"/>
    </source>
</evidence>
<evidence type="ECO:0000256" key="6">
    <source>
        <dbReference type="ARBA" id="ARBA00023157"/>
    </source>
</evidence>
<evidence type="ECO:0000256" key="1">
    <source>
        <dbReference type="ARBA" id="ARBA00009558"/>
    </source>
</evidence>
<keyword evidence="4" id="KW-0548">Nucleotidyltransferase</keyword>
<dbReference type="PROSITE" id="PS51996">
    <property type="entry name" value="TR_MART"/>
    <property type="match status" value="1"/>
</dbReference>
<dbReference type="GO" id="GO:0016998">
    <property type="term" value="P:cell wall macromolecule catabolic process"/>
    <property type="evidence" value="ECO:0007669"/>
    <property type="project" value="InterPro"/>
</dbReference>